<keyword evidence="4 7" id="KW-0812">Transmembrane</keyword>
<evidence type="ECO:0000256" key="6">
    <source>
        <dbReference type="ARBA" id="ARBA00023136"/>
    </source>
</evidence>
<evidence type="ECO:0000256" key="1">
    <source>
        <dbReference type="ARBA" id="ARBA00004141"/>
    </source>
</evidence>
<evidence type="ECO:0000256" key="3">
    <source>
        <dbReference type="ARBA" id="ARBA00022448"/>
    </source>
</evidence>
<accession>A0A200QXH3</accession>
<gene>
    <name evidence="9" type="ORF">BVC80_613g23</name>
</gene>
<dbReference type="PANTHER" id="PTHR48020">
    <property type="entry name" value="PROTON MYO-INOSITOL COTRANSPORTER"/>
    <property type="match status" value="1"/>
</dbReference>
<name>A0A200QXH3_MACCD</name>
<evidence type="ECO:0000259" key="8">
    <source>
        <dbReference type="PROSITE" id="PS50850"/>
    </source>
</evidence>
<dbReference type="EMBL" id="MVGT01000915">
    <property type="protein sequence ID" value="OVA15121.1"/>
    <property type="molecule type" value="Genomic_DNA"/>
</dbReference>
<dbReference type="Pfam" id="PF00083">
    <property type="entry name" value="Sugar_tr"/>
    <property type="match status" value="2"/>
</dbReference>
<feature type="transmembrane region" description="Helical" evidence="7">
    <location>
        <begin position="420"/>
        <end position="446"/>
    </location>
</feature>
<feature type="transmembrane region" description="Helical" evidence="7">
    <location>
        <begin position="486"/>
        <end position="508"/>
    </location>
</feature>
<feature type="transmembrane region" description="Helical" evidence="7">
    <location>
        <begin position="458"/>
        <end position="480"/>
    </location>
</feature>
<keyword evidence="5 7" id="KW-1133">Transmembrane helix</keyword>
<dbReference type="PANTHER" id="PTHR48020:SF24">
    <property type="entry name" value="INOSITOL TRANSPORTER 4"/>
    <property type="match status" value="1"/>
</dbReference>
<comment type="similarity">
    <text evidence="2">Belongs to the major facilitator superfamily. Sugar transporter (TC 2.A.1.1) family.</text>
</comment>
<evidence type="ECO:0000256" key="7">
    <source>
        <dbReference type="SAM" id="Phobius"/>
    </source>
</evidence>
<dbReference type="InterPro" id="IPR005829">
    <property type="entry name" value="Sugar_transporter_CS"/>
</dbReference>
<evidence type="ECO:0000256" key="5">
    <source>
        <dbReference type="ARBA" id="ARBA00022989"/>
    </source>
</evidence>
<evidence type="ECO:0000313" key="9">
    <source>
        <dbReference type="EMBL" id="OVA15121.1"/>
    </source>
</evidence>
<dbReference type="AlphaFoldDB" id="A0A200QXH3"/>
<dbReference type="GO" id="GO:0016020">
    <property type="term" value="C:membrane"/>
    <property type="evidence" value="ECO:0007669"/>
    <property type="project" value="UniProtKB-SubCell"/>
</dbReference>
<dbReference type="PROSITE" id="PS50850">
    <property type="entry name" value="MFS"/>
    <property type="match status" value="1"/>
</dbReference>
<dbReference type="InterPro" id="IPR005828">
    <property type="entry name" value="MFS_sugar_transport-like"/>
</dbReference>
<dbReference type="SUPFAM" id="SSF103473">
    <property type="entry name" value="MFS general substrate transporter"/>
    <property type="match status" value="2"/>
</dbReference>
<comment type="caution">
    <text evidence="9">The sequence shown here is derived from an EMBL/GenBank/DDBJ whole genome shotgun (WGS) entry which is preliminary data.</text>
</comment>
<feature type="transmembrane region" description="Helical" evidence="7">
    <location>
        <begin position="65"/>
        <end position="85"/>
    </location>
</feature>
<keyword evidence="10" id="KW-1185">Reference proteome</keyword>
<reference evidence="9 10" key="1">
    <citation type="journal article" date="2017" name="Mol. Plant">
        <title>The Genome of Medicinal Plant Macleaya cordata Provides New Insights into Benzylisoquinoline Alkaloids Metabolism.</title>
        <authorList>
            <person name="Liu X."/>
            <person name="Liu Y."/>
            <person name="Huang P."/>
            <person name="Ma Y."/>
            <person name="Qing Z."/>
            <person name="Tang Q."/>
            <person name="Cao H."/>
            <person name="Cheng P."/>
            <person name="Zheng Y."/>
            <person name="Yuan Z."/>
            <person name="Zhou Y."/>
            <person name="Liu J."/>
            <person name="Tang Z."/>
            <person name="Zhuo Y."/>
            <person name="Zhang Y."/>
            <person name="Yu L."/>
            <person name="Huang J."/>
            <person name="Yang P."/>
            <person name="Peng Q."/>
            <person name="Zhang J."/>
            <person name="Jiang W."/>
            <person name="Zhang Z."/>
            <person name="Lin K."/>
            <person name="Ro D.K."/>
            <person name="Chen X."/>
            <person name="Xiong X."/>
            <person name="Shang Y."/>
            <person name="Huang S."/>
            <person name="Zeng J."/>
        </authorList>
    </citation>
    <scope>NUCLEOTIDE SEQUENCE [LARGE SCALE GENOMIC DNA]</scope>
    <source>
        <strain evidence="10">cv. BLH2017</strain>
        <tissue evidence="9">Root</tissue>
    </source>
</reference>
<feature type="transmembrane region" description="Helical" evidence="7">
    <location>
        <begin position="277"/>
        <end position="297"/>
    </location>
</feature>
<comment type="subcellular location">
    <subcellularLocation>
        <location evidence="1">Membrane</location>
        <topology evidence="1">Multi-pass membrane protein</topology>
    </subcellularLocation>
</comment>
<proteinExistence type="inferred from homology"/>
<keyword evidence="6 7" id="KW-0472">Membrane</keyword>
<dbReference type="GO" id="GO:0005366">
    <property type="term" value="F:myo-inositol:proton symporter activity"/>
    <property type="evidence" value="ECO:0007669"/>
    <property type="project" value="TreeGrafter"/>
</dbReference>
<feature type="transmembrane region" description="Helical" evidence="7">
    <location>
        <begin position="121"/>
        <end position="142"/>
    </location>
</feature>
<dbReference type="InterPro" id="IPR020846">
    <property type="entry name" value="MFS_dom"/>
</dbReference>
<dbReference type="Gene3D" id="1.20.1250.20">
    <property type="entry name" value="MFS general substrate transporter like domains"/>
    <property type="match status" value="3"/>
</dbReference>
<feature type="transmembrane region" description="Helical" evidence="7">
    <location>
        <begin position="154"/>
        <end position="173"/>
    </location>
</feature>
<sequence length="533" mass="57855">MVNGRFRDEFIANFRLFGEYSRMAWQHPYILRLTFSAGIGALLVGYFTGVISIACFYAHDDFQSVLHESIVSMAIVGGIFGAAVGGWMNDSLGRKSSLLIADVLIFVGATLMAISSWPSSMVLGTVLVGFGVGIASMTAPIYISEASPVRIRGVLVSTNGLLIAIGQFLSYGINLGFTKTPRTWPLMLGVVGFPAVVQFILLLTVPESPNWLYIKRENALKGSDSILSKIRSAWSTPIVRRGLVAGIVLQVVQQLVGINTVMYYIPNILELAGNKTLLSASLISYSYDIISSWIMYFASVDKYGRRKPVLYSMCGIVACFFGLTVMFKLAADNSPTVSRFEAIFNFGNNTCSTYKTALDAASWNCMTCLQASSGCGFCAIEGDMLKPGACLTADPSGEGQASCLSEGGKWFMRACPHERYGSWALTILALYIRLYSIALGTVPIIVNSDIYPLKHRGICGGMAAVANWLSYLILISFVSFTKALGSAYTFLLLWLVSCLALAFIDLFVPETKGLPLDPYVDGWLRKLAGSLTS</sequence>
<dbReference type="InterPro" id="IPR003663">
    <property type="entry name" value="Sugar/inositol_transpt"/>
</dbReference>
<feature type="transmembrane region" description="Helical" evidence="7">
    <location>
        <begin position="29"/>
        <end position="59"/>
    </location>
</feature>
<feature type="transmembrane region" description="Helical" evidence="7">
    <location>
        <begin position="309"/>
        <end position="331"/>
    </location>
</feature>
<organism evidence="9 10">
    <name type="scientific">Macleaya cordata</name>
    <name type="common">Five-seeded plume-poppy</name>
    <name type="synonym">Bocconia cordata</name>
    <dbReference type="NCBI Taxonomy" id="56857"/>
    <lineage>
        <taxon>Eukaryota</taxon>
        <taxon>Viridiplantae</taxon>
        <taxon>Streptophyta</taxon>
        <taxon>Embryophyta</taxon>
        <taxon>Tracheophyta</taxon>
        <taxon>Spermatophyta</taxon>
        <taxon>Magnoliopsida</taxon>
        <taxon>Ranunculales</taxon>
        <taxon>Papaveraceae</taxon>
        <taxon>Papaveroideae</taxon>
        <taxon>Macleaya</taxon>
    </lineage>
</organism>
<dbReference type="InterPro" id="IPR036259">
    <property type="entry name" value="MFS_trans_sf"/>
</dbReference>
<keyword evidence="3" id="KW-0813">Transport</keyword>
<evidence type="ECO:0000256" key="2">
    <source>
        <dbReference type="ARBA" id="ARBA00010992"/>
    </source>
</evidence>
<feature type="domain" description="Major facilitator superfamily (MFS) profile" evidence="8">
    <location>
        <begin position="33"/>
        <end position="512"/>
    </location>
</feature>
<dbReference type="InterPro" id="IPR050814">
    <property type="entry name" value="Myo-inositol_Transporter"/>
</dbReference>
<dbReference type="PROSITE" id="PS00217">
    <property type="entry name" value="SUGAR_TRANSPORT_2"/>
    <property type="match status" value="1"/>
</dbReference>
<dbReference type="InParanoid" id="A0A200QXH3"/>
<evidence type="ECO:0000313" key="10">
    <source>
        <dbReference type="Proteomes" id="UP000195402"/>
    </source>
</evidence>
<dbReference type="Proteomes" id="UP000195402">
    <property type="component" value="Unassembled WGS sequence"/>
</dbReference>
<evidence type="ECO:0000256" key="4">
    <source>
        <dbReference type="ARBA" id="ARBA00022692"/>
    </source>
</evidence>
<feature type="transmembrane region" description="Helical" evidence="7">
    <location>
        <begin position="185"/>
        <end position="205"/>
    </location>
</feature>
<dbReference type="PRINTS" id="PR00171">
    <property type="entry name" value="SUGRTRNSPORT"/>
</dbReference>
<feature type="transmembrane region" description="Helical" evidence="7">
    <location>
        <begin position="97"/>
        <end position="115"/>
    </location>
</feature>
<dbReference type="OrthoDB" id="6339427at2759"/>
<dbReference type="STRING" id="56857.A0A200QXH3"/>
<protein>
    <submittedName>
        <fullName evidence="9">Sugar/inositol transporter</fullName>
    </submittedName>
</protein>